<feature type="domain" description="Peptidase S1" evidence="10">
    <location>
        <begin position="53"/>
        <end position="302"/>
    </location>
</feature>
<evidence type="ECO:0000256" key="3">
    <source>
        <dbReference type="ARBA" id="ARBA00022801"/>
    </source>
</evidence>
<dbReference type="Gene3D" id="2.40.10.10">
    <property type="entry name" value="Trypsin-like serine proteases"/>
    <property type="match status" value="1"/>
</dbReference>
<dbReference type="InterPro" id="IPR018114">
    <property type="entry name" value="TRYPSIN_HIS"/>
</dbReference>
<dbReference type="PROSITE" id="PS50240">
    <property type="entry name" value="TRYPSIN_DOM"/>
    <property type="match status" value="1"/>
</dbReference>
<dbReference type="AlphaFoldDB" id="B8CBB4"/>
<feature type="compositionally biased region" description="Basic residues" evidence="8">
    <location>
        <begin position="334"/>
        <end position="356"/>
    </location>
</feature>
<keyword evidence="2 7" id="KW-0645">Protease</keyword>
<dbReference type="Pfam" id="PF00089">
    <property type="entry name" value="Trypsin"/>
    <property type="match status" value="1"/>
</dbReference>
<sequence length="382" mass="41620">MKQTTAWKLILTGIVAKSMAMDAPTSSERARRGRRGPPGDNHRSSQQSEFDLIVGGEEIEAGSRLYLAVTGVGGDFPYYPLCAGTLISPRVLMTASHCNWYYDDDVEEWIWDPPTYVNFGTHNLFEEAGVMTMNLKDTEEDVIQHPDYDVDLIRNDVTLLILPYPISDVKPVKLFDGMLQSGDPLDVAGWGATNEEGDEYSDVPRAVMVDYMTNEECVEYGSVEEEAITSAMLCALAPGKDACFGDSGGPLVLASESEGGPTAPVTQVGIVSWGGTECADPTHPGVYTRVSEMLPWIKETVCERTGDMCGDEETDVLTAAQSISPSASPTMKPTQKKRRPKASKKGGKANKQKSKPSKITDDETEMEMIAMQKVQTVLSVPL</sequence>
<keyword evidence="6" id="KW-1015">Disulfide bond</keyword>
<dbReference type="CDD" id="cd00190">
    <property type="entry name" value="Tryp_SPc"/>
    <property type="match status" value="1"/>
</dbReference>
<evidence type="ECO:0000256" key="6">
    <source>
        <dbReference type="ARBA" id="ARBA00023157"/>
    </source>
</evidence>
<dbReference type="GO" id="GO:0006508">
    <property type="term" value="P:proteolysis"/>
    <property type="evidence" value="ECO:0007669"/>
    <property type="project" value="UniProtKB-KW"/>
</dbReference>
<evidence type="ECO:0000313" key="11">
    <source>
        <dbReference type="EMBL" id="EED89099.1"/>
    </source>
</evidence>
<dbReference type="InterPro" id="IPR050430">
    <property type="entry name" value="Peptidase_S1"/>
</dbReference>
<feature type="region of interest" description="Disordered" evidence="8">
    <location>
        <begin position="319"/>
        <end position="364"/>
    </location>
</feature>
<dbReference type="Proteomes" id="UP000001449">
    <property type="component" value="Chromosome 13"/>
</dbReference>
<reference evidence="11 12" key="2">
    <citation type="journal article" date="2008" name="Nature">
        <title>The Phaeodactylum genome reveals the evolutionary history of diatom genomes.</title>
        <authorList>
            <person name="Bowler C."/>
            <person name="Allen A.E."/>
            <person name="Badger J.H."/>
            <person name="Grimwood J."/>
            <person name="Jabbari K."/>
            <person name="Kuo A."/>
            <person name="Maheswari U."/>
            <person name="Martens C."/>
            <person name="Maumus F."/>
            <person name="Otillar R.P."/>
            <person name="Rayko E."/>
            <person name="Salamov A."/>
            <person name="Vandepoele K."/>
            <person name="Beszteri B."/>
            <person name="Gruber A."/>
            <person name="Heijde M."/>
            <person name="Katinka M."/>
            <person name="Mock T."/>
            <person name="Valentin K."/>
            <person name="Verret F."/>
            <person name="Berges J.A."/>
            <person name="Brownlee C."/>
            <person name="Cadoret J.P."/>
            <person name="Chiovitti A."/>
            <person name="Choi C.J."/>
            <person name="Coesel S."/>
            <person name="De Martino A."/>
            <person name="Detter J.C."/>
            <person name="Durkin C."/>
            <person name="Falciatore A."/>
            <person name="Fournet J."/>
            <person name="Haruta M."/>
            <person name="Huysman M.J."/>
            <person name="Jenkins B.D."/>
            <person name="Jiroutova K."/>
            <person name="Jorgensen R.E."/>
            <person name="Joubert Y."/>
            <person name="Kaplan A."/>
            <person name="Kroger N."/>
            <person name="Kroth P.G."/>
            <person name="La Roche J."/>
            <person name="Lindquist E."/>
            <person name="Lommer M."/>
            <person name="Martin-Jezequel V."/>
            <person name="Lopez P.J."/>
            <person name="Lucas S."/>
            <person name="Mangogna M."/>
            <person name="McGinnis K."/>
            <person name="Medlin L.K."/>
            <person name="Montsant A."/>
            <person name="Oudot-Le Secq M.P."/>
            <person name="Napoli C."/>
            <person name="Obornik M."/>
            <person name="Parker M.S."/>
            <person name="Petit J.L."/>
            <person name="Porcel B.M."/>
            <person name="Poulsen N."/>
            <person name="Robison M."/>
            <person name="Rychlewski L."/>
            <person name="Rynearson T.A."/>
            <person name="Schmutz J."/>
            <person name="Shapiro H."/>
            <person name="Siaut M."/>
            <person name="Stanley M."/>
            <person name="Sussman M.R."/>
            <person name="Taylor A.R."/>
            <person name="Vardi A."/>
            <person name="von Dassow P."/>
            <person name="Vyverman W."/>
            <person name="Willis A."/>
            <person name="Wyrwicz L.S."/>
            <person name="Rokhsar D.S."/>
            <person name="Weissenbach J."/>
            <person name="Armbrust E.V."/>
            <person name="Green B.R."/>
            <person name="Van de Peer Y."/>
            <person name="Grigoriev I.V."/>
        </authorList>
    </citation>
    <scope>NUCLEOTIDE SEQUENCE [LARGE SCALE GENOMIC DNA]</scope>
    <source>
        <strain evidence="11 12">CCMP1335</strain>
    </source>
</reference>
<dbReference type="SUPFAM" id="SSF50494">
    <property type="entry name" value="Trypsin-like serine proteases"/>
    <property type="match status" value="1"/>
</dbReference>
<evidence type="ECO:0000256" key="2">
    <source>
        <dbReference type="ARBA" id="ARBA00022670"/>
    </source>
</evidence>
<dbReference type="STRING" id="35128.B8CBB4"/>
<dbReference type="EMBL" id="CM000648">
    <property type="protein sequence ID" value="EED89099.1"/>
    <property type="molecule type" value="Genomic_DNA"/>
</dbReference>
<dbReference type="PANTHER" id="PTHR24276:SF91">
    <property type="entry name" value="AT26814P-RELATED"/>
    <property type="match status" value="1"/>
</dbReference>
<keyword evidence="5" id="KW-0843">Virulence</keyword>
<keyword evidence="9" id="KW-0732">Signal</keyword>
<accession>B8CBB4</accession>
<dbReference type="HOGENOM" id="CLU_614688_0_0_1"/>
<dbReference type="GO" id="GO:0004252">
    <property type="term" value="F:serine-type endopeptidase activity"/>
    <property type="evidence" value="ECO:0007669"/>
    <property type="project" value="InterPro"/>
</dbReference>
<comment type="similarity">
    <text evidence="1">Belongs to the peptidase S1 family.</text>
</comment>
<feature type="region of interest" description="Disordered" evidence="8">
    <location>
        <begin position="21"/>
        <end position="48"/>
    </location>
</feature>
<dbReference type="InterPro" id="IPR001254">
    <property type="entry name" value="Trypsin_dom"/>
</dbReference>
<evidence type="ECO:0000313" key="12">
    <source>
        <dbReference type="Proteomes" id="UP000001449"/>
    </source>
</evidence>
<reference evidence="11 12" key="1">
    <citation type="journal article" date="2004" name="Science">
        <title>The genome of the diatom Thalassiosira pseudonana: ecology, evolution, and metabolism.</title>
        <authorList>
            <person name="Armbrust E.V."/>
            <person name="Berges J.A."/>
            <person name="Bowler C."/>
            <person name="Green B.R."/>
            <person name="Martinez D."/>
            <person name="Putnam N.H."/>
            <person name="Zhou S."/>
            <person name="Allen A.E."/>
            <person name="Apt K.E."/>
            <person name="Bechner M."/>
            <person name="Brzezinski M.A."/>
            <person name="Chaal B.K."/>
            <person name="Chiovitti A."/>
            <person name="Davis A.K."/>
            <person name="Demarest M.S."/>
            <person name="Detter J.C."/>
            <person name="Glavina T."/>
            <person name="Goodstein D."/>
            <person name="Hadi M.Z."/>
            <person name="Hellsten U."/>
            <person name="Hildebrand M."/>
            <person name="Jenkins B.D."/>
            <person name="Jurka J."/>
            <person name="Kapitonov V.V."/>
            <person name="Kroger N."/>
            <person name="Lau W.W."/>
            <person name="Lane T.W."/>
            <person name="Larimer F.W."/>
            <person name="Lippmeier J.C."/>
            <person name="Lucas S."/>
            <person name="Medina M."/>
            <person name="Montsant A."/>
            <person name="Obornik M."/>
            <person name="Parker M.S."/>
            <person name="Palenik B."/>
            <person name="Pazour G.J."/>
            <person name="Richardson P.M."/>
            <person name="Rynearson T.A."/>
            <person name="Saito M.A."/>
            <person name="Schwartz D.C."/>
            <person name="Thamatrakoln K."/>
            <person name="Valentin K."/>
            <person name="Vardi A."/>
            <person name="Wilkerson F.P."/>
            <person name="Rokhsar D.S."/>
        </authorList>
    </citation>
    <scope>NUCLEOTIDE SEQUENCE [LARGE SCALE GENOMIC DNA]</scope>
    <source>
        <strain evidence="11 12">CCMP1335</strain>
    </source>
</reference>
<dbReference type="PaxDb" id="35128-Thaps9434"/>
<dbReference type="PROSITE" id="PS00135">
    <property type="entry name" value="TRYPSIN_SER"/>
    <property type="match status" value="1"/>
</dbReference>
<name>B8CBB4_THAPS</name>
<dbReference type="InParanoid" id="B8CBB4"/>
<dbReference type="InterPro" id="IPR009003">
    <property type="entry name" value="Peptidase_S1_PA"/>
</dbReference>
<gene>
    <name evidence="11" type="ORF">THAPSDRAFT_9434</name>
</gene>
<dbReference type="PANTHER" id="PTHR24276">
    <property type="entry name" value="POLYSERASE-RELATED"/>
    <property type="match status" value="1"/>
</dbReference>
<feature type="chain" id="PRO_5002869709" description="Peptidase S1 domain-containing protein" evidence="9">
    <location>
        <begin position="21"/>
        <end position="382"/>
    </location>
</feature>
<evidence type="ECO:0000256" key="8">
    <source>
        <dbReference type="SAM" id="MobiDB-lite"/>
    </source>
</evidence>
<feature type="signal peptide" evidence="9">
    <location>
        <begin position="1"/>
        <end position="20"/>
    </location>
</feature>
<dbReference type="PRINTS" id="PR00722">
    <property type="entry name" value="CHYMOTRYPSIN"/>
</dbReference>
<keyword evidence="3 7" id="KW-0378">Hydrolase</keyword>
<dbReference type="eggNOG" id="KOG3627">
    <property type="taxonomic scope" value="Eukaryota"/>
</dbReference>
<keyword evidence="12" id="KW-1185">Reference proteome</keyword>
<dbReference type="GeneID" id="7453027"/>
<proteinExistence type="inferred from homology"/>
<feature type="compositionally biased region" description="Polar residues" evidence="8">
    <location>
        <begin position="319"/>
        <end position="333"/>
    </location>
</feature>
<dbReference type="InterPro" id="IPR001314">
    <property type="entry name" value="Peptidase_S1A"/>
</dbReference>
<keyword evidence="4 7" id="KW-0720">Serine protease</keyword>
<evidence type="ECO:0000256" key="9">
    <source>
        <dbReference type="SAM" id="SignalP"/>
    </source>
</evidence>
<dbReference type="InterPro" id="IPR033116">
    <property type="entry name" value="TRYPSIN_SER"/>
</dbReference>
<dbReference type="SMART" id="SM00020">
    <property type="entry name" value="Tryp_SPc"/>
    <property type="match status" value="1"/>
</dbReference>
<organism evidence="11 12">
    <name type="scientific">Thalassiosira pseudonana</name>
    <name type="common">Marine diatom</name>
    <name type="synonym">Cyclotella nana</name>
    <dbReference type="NCBI Taxonomy" id="35128"/>
    <lineage>
        <taxon>Eukaryota</taxon>
        <taxon>Sar</taxon>
        <taxon>Stramenopiles</taxon>
        <taxon>Ochrophyta</taxon>
        <taxon>Bacillariophyta</taxon>
        <taxon>Coscinodiscophyceae</taxon>
        <taxon>Thalassiosirophycidae</taxon>
        <taxon>Thalassiosirales</taxon>
        <taxon>Thalassiosiraceae</taxon>
        <taxon>Thalassiosira</taxon>
    </lineage>
</organism>
<dbReference type="FunFam" id="2.40.10.10:FF:000036">
    <property type="entry name" value="Trypsin beta"/>
    <property type="match status" value="1"/>
</dbReference>
<protein>
    <recommendedName>
        <fullName evidence="10">Peptidase S1 domain-containing protein</fullName>
    </recommendedName>
</protein>
<dbReference type="KEGG" id="tps:THAPSDRAFT_9434"/>
<evidence type="ECO:0000259" key="10">
    <source>
        <dbReference type="PROSITE" id="PS50240"/>
    </source>
</evidence>
<dbReference type="InterPro" id="IPR043504">
    <property type="entry name" value="Peptidase_S1_PA_chymotrypsin"/>
</dbReference>
<evidence type="ECO:0000256" key="7">
    <source>
        <dbReference type="RuleBase" id="RU363034"/>
    </source>
</evidence>
<dbReference type="RefSeq" id="XP_002293363.1">
    <property type="nucleotide sequence ID" value="XM_002293327.1"/>
</dbReference>
<dbReference type="PROSITE" id="PS00134">
    <property type="entry name" value="TRYPSIN_HIS"/>
    <property type="match status" value="1"/>
</dbReference>
<evidence type="ECO:0000256" key="5">
    <source>
        <dbReference type="ARBA" id="ARBA00023026"/>
    </source>
</evidence>
<evidence type="ECO:0000256" key="1">
    <source>
        <dbReference type="ARBA" id="ARBA00007664"/>
    </source>
</evidence>
<evidence type="ECO:0000256" key="4">
    <source>
        <dbReference type="ARBA" id="ARBA00022825"/>
    </source>
</evidence>